<dbReference type="EMBL" id="JBBPFD010000019">
    <property type="protein sequence ID" value="KAK7886424.1"/>
    <property type="molecule type" value="Genomic_DNA"/>
</dbReference>
<sequence>MEDGQRARTQRLQKAHDAAVTGEAKGVLPTLIWEVFRQTLDGLEEVHLARSYTEADRQAAALAHEWNCPVLSNDSDFFIFPVKGGLMLTAHFRWKEVKQNGAQKYIPCKRYFSSRFCELKKIQPQLLPIFAVLAGNDYVRIPMQNSGARPGQKWNNLSKLQGLLDMISRLNLNDPLTVLKVFLKNVPLEQRDDQLRSLQDAADHYSLPSSPLRAFFCEGTIPPLPPQMVEVVPDWMRDPVTRAQFSSNFLDVLMFQRVGLSVVVDHKDKPSANLVSLPLRRVLYGLLLGKDGGRTVEERDREGLEVKYNQVQPDAELPFCVKTLQEQNREQRRQVLLDALGLAQQFNSLLPSRLAHLTLPLAATCYWLKTATPPLHMLQALLIGWCKGDSLKSTADKDTDPDSKKSLDINWCNWLNQWQSCLRDTFLLNQLLGEPLEQPTIARLYNGRRLHVLLHKIHLEKFVPPGTYSDEDNRVLFDIVQKHTEPTPAPSQPSKNNFLWFFCVLISRALFVLQVTTMSTPCWCSPGPTGHNVHKPSSKLYLF</sequence>
<reference evidence="3" key="1">
    <citation type="submission" date="2024-04" db="EMBL/GenBank/DDBJ databases">
        <title>Salinicola lusitanus LLJ914,a marine bacterium isolated from the Okinawa Trough.</title>
        <authorList>
            <person name="Li J."/>
        </authorList>
    </citation>
    <scope>NUCLEOTIDE SEQUENCE [LARGE SCALE GENOMIC DNA]</scope>
</reference>
<comment type="caution">
    <text evidence="2">The sequence shown here is derived from an EMBL/GenBank/DDBJ whole genome shotgun (WGS) entry which is preliminary data.</text>
</comment>
<dbReference type="Proteomes" id="UP001460270">
    <property type="component" value="Unassembled WGS sequence"/>
</dbReference>
<dbReference type="PANTHER" id="PTHR15665:SF1">
    <property type="entry name" value="PROTEIN ASTEROID HOMOLOG 1"/>
    <property type="match status" value="1"/>
</dbReference>
<evidence type="ECO:0000313" key="3">
    <source>
        <dbReference type="Proteomes" id="UP001460270"/>
    </source>
</evidence>
<evidence type="ECO:0000256" key="1">
    <source>
        <dbReference type="ARBA" id="ARBA00007398"/>
    </source>
</evidence>
<dbReference type="AlphaFoldDB" id="A0AAW0MXC4"/>
<evidence type="ECO:0008006" key="4">
    <source>
        <dbReference type="Google" id="ProtNLM"/>
    </source>
</evidence>
<keyword evidence="3" id="KW-1185">Reference proteome</keyword>
<dbReference type="SUPFAM" id="SSF88723">
    <property type="entry name" value="PIN domain-like"/>
    <property type="match status" value="1"/>
</dbReference>
<evidence type="ECO:0000313" key="2">
    <source>
        <dbReference type="EMBL" id="KAK7886424.1"/>
    </source>
</evidence>
<dbReference type="PANTHER" id="PTHR15665">
    <property type="entry name" value="ASTEROID PROTEIN"/>
    <property type="match status" value="1"/>
</dbReference>
<name>A0AAW0MXC4_9GOBI</name>
<organism evidence="2 3">
    <name type="scientific">Mugilogobius chulae</name>
    <name type="common">yellowstripe goby</name>
    <dbReference type="NCBI Taxonomy" id="88201"/>
    <lineage>
        <taxon>Eukaryota</taxon>
        <taxon>Metazoa</taxon>
        <taxon>Chordata</taxon>
        <taxon>Craniata</taxon>
        <taxon>Vertebrata</taxon>
        <taxon>Euteleostomi</taxon>
        <taxon>Actinopterygii</taxon>
        <taxon>Neopterygii</taxon>
        <taxon>Teleostei</taxon>
        <taxon>Neoteleostei</taxon>
        <taxon>Acanthomorphata</taxon>
        <taxon>Gobiaria</taxon>
        <taxon>Gobiiformes</taxon>
        <taxon>Gobioidei</taxon>
        <taxon>Gobiidae</taxon>
        <taxon>Gobionellinae</taxon>
        <taxon>Mugilogobius</taxon>
    </lineage>
</organism>
<dbReference type="InterPro" id="IPR026832">
    <property type="entry name" value="Asteroid"/>
</dbReference>
<accession>A0AAW0MXC4</accession>
<gene>
    <name evidence="2" type="ORF">WMY93_026045</name>
</gene>
<comment type="similarity">
    <text evidence="1">Belongs to the asteroid family.</text>
</comment>
<dbReference type="InterPro" id="IPR029060">
    <property type="entry name" value="PIN-like_dom_sf"/>
</dbReference>
<protein>
    <recommendedName>
        <fullName evidence="4">Asteroid domain-containing protein</fullName>
    </recommendedName>
</protein>
<proteinExistence type="inferred from homology"/>